<gene>
    <name evidence="3" type="ORF">GIX77_00175</name>
</gene>
<evidence type="ECO:0000313" key="4">
    <source>
        <dbReference type="Proteomes" id="UP000470878"/>
    </source>
</evidence>
<sequence>MRSDYHGKHKSRDNKKALDTLLHRWSKMSKFDKVINSFLGLAIIVLILSLGILIHSNSSPQYTKKSNSREMVSLISSKSSKKQDHQVDEEINDDSSSVSSTNEVEEAGAIISSNKNTDRKNHGEVSEGMNAEYRMAKQAGIIDDSESVQDFYNNVQDNIDDGGQGSFTYNGKTVYVERTYRGNPNGIESGGTIYADPDRYTVTTDQ</sequence>
<reference evidence="3 4" key="1">
    <citation type="submission" date="2019-11" db="EMBL/GenBank/DDBJ databases">
        <title>Draft genome sequence of 12 host-associated Lactobacillus reuteri rodent strains.</title>
        <authorList>
            <person name="Zhang S."/>
            <person name="Ozcam M."/>
            <person name="Van Pijkeren J.P."/>
        </authorList>
    </citation>
    <scope>NUCLEOTIDE SEQUENCE [LARGE SCALE GENOMIC DNA]</scope>
    <source>
        <strain evidence="3 4">CR</strain>
    </source>
</reference>
<proteinExistence type="predicted"/>
<keyword evidence="2" id="KW-0812">Transmembrane</keyword>
<evidence type="ECO:0000256" key="2">
    <source>
        <dbReference type="SAM" id="Phobius"/>
    </source>
</evidence>
<name>A0A7X2G237_LIMRT</name>
<dbReference type="RefSeq" id="WP_153702502.1">
    <property type="nucleotide sequence ID" value="NZ_WJMX01000001.1"/>
</dbReference>
<evidence type="ECO:0000313" key="3">
    <source>
        <dbReference type="EMBL" id="MRH79209.1"/>
    </source>
</evidence>
<keyword evidence="2" id="KW-0472">Membrane</keyword>
<evidence type="ECO:0000256" key="1">
    <source>
        <dbReference type="SAM" id="MobiDB-lite"/>
    </source>
</evidence>
<comment type="caution">
    <text evidence="3">The sequence shown here is derived from an EMBL/GenBank/DDBJ whole genome shotgun (WGS) entry which is preliminary data.</text>
</comment>
<dbReference type="AlphaFoldDB" id="A0A7X2G237"/>
<feature type="region of interest" description="Disordered" evidence="1">
    <location>
        <begin position="59"/>
        <end position="124"/>
    </location>
</feature>
<dbReference type="EMBL" id="WJMX01000001">
    <property type="protein sequence ID" value="MRH79209.1"/>
    <property type="molecule type" value="Genomic_DNA"/>
</dbReference>
<accession>A0A7X2G237</accession>
<keyword evidence="2" id="KW-1133">Transmembrane helix</keyword>
<protein>
    <submittedName>
        <fullName evidence="3">Uncharacterized protein</fullName>
    </submittedName>
</protein>
<organism evidence="3 4">
    <name type="scientific">Limosilactobacillus reuteri</name>
    <name type="common">Lactobacillus reuteri</name>
    <dbReference type="NCBI Taxonomy" id="1598"/>
    <lineage>
        <taxon>Bacteria</taxon>
        <taxon>Bacillati</taxon>
        <taxon>Bacillota</taxon>
        <taxon>Bacilli</taxon>
        <taxon>Lactobacillales</taxon>
        <taxon>Lactobacillaceae</taxon>
        <taxon>Limosilactobacillus</taxon>
    </lineage>
</organism>
<feature type="transmembrane region" description="Helical" evidence="2">
    <location>
        <begin position="34"/>
        <end position="54"/>
    </location>
</feature>
<dbReference type="Proteomes" id="UP000470878">
    <property type="component" value="Unassembled WGS sequence"/>
</dbReference>